<sequence length="242" mass="28753">MKKIIECIVCSKKVEGHFSSNRKYCSRKCFDTKRPNMVKHEMKSNICKFCKNKFVSNREKQKYCSEICYQNFRNSTNIKIECSNCLKKFSVRKSRFEKEQVKYCSIKCRNTSEDWIYSNIQKNLNQAINKTPNKLELAGRDILNEIGIEYQEQVLLCNKFLVDVFIPNKNIVIQWDGDYWHGHTSELRNGIPNKIQKKNISKDKAVTNYLNKAGYNVLRFWETDVYKNKQYVYESIKKQLSL</sequence>
<dbReference type="Gene3D" id="3.40.960.10">
    <property type="entry name" value="VSR Endonuclease"/>
    <property type="match status" value="1"/>
</dbReference>
<keyword evidence="2" id="KW-0255">Endonuclease</keyword>
<reference evidence="2" key="1">
    <citation type="submission" date="2020-04" db="EMBL/GenBank/DDBJ databases">
        <authorList>
            <person name="Chiriac C."/>
            <person name="Salcher M."/>
            <person name="Ghai R."/>
            <person name="Kavagutti S V."/>
        </authorList>
    </citation>
    <scope>NUCLEOTIDE SEQUENCE</scope>
</reference>
<gene>
    <name evidence="2" type="ORF">UFOVP449_137</name>
</gene>
<dbReference type="InterPro" id="IPR007569">
    <property type="entry name" value="DUF559"/>
</dbReference>
<dbReference type="InterPro" id="IPR011335">
    <property type="entry name" value="Restrct_endonuc-II-like"/>
</dbReference>
<evidence type="ECO:0000313" key="2">
    <source>
        <dbReference type="EMBL" id="CAB4143219.1"/>
    </source>
</evidence>
<dbReference type="EMBL" id="LR796420">
    <property type="protein sequence ID" value="CAB4143219.1"/>
    <property type="molecule type" value="Genomic_DNA"/>
</dbReference>
<evidence type="ECO:0000259" key="1">
    <source>
        <dbReference type="Pfam" id="PF04480"/>
    </source>
</evidence>
<keyword evidence="2" id="KW-0378">Hydrolase</keyword>
<organism evidence="2">
    <name type="scientific">uncultured Caudovirales phage</name>
    <dbReference type="NCBI Taxonomy" id="2100421"/>
    <lineage>
        <taxon>Viruses</taxon>
        <taxon>Duplodnaviria</taxon>
        <taxon>Heunggongvirae</taxon>
        <taxon>Uroviricota</taxon>
        <taxon>Caudoviricetes</taxon>
        <taxon>Peduoviridae</taxon>
        <taxon>Maltschvirus</taxon>
        <taxon>Maltschvirus maltsch</taxon>
    </lineage>
</organism>
<dbReference type="GO" id="GO:0004519">
    <property type="term" value="F:endonuclease activity"/>
    <property type="evidence" value="ECO:0007669"/>
    <property type="project" value="UniProtKB-KW"/>
</dbReference>
<dbReference type="Pfam" id="PF04480">
    <property type="entry name" value="DUF559"/>
    <property type="match status" value="1"/>
</dbReference>
<dbReference type="SUPFAM" id="SSF52980">
    <property type="entry name" value="Restriction endonuclease-like"/>
    <property type="match status" value="1"/>
</dbReference>
<accession>A0A6J5MHP6</accession>
<proteinExistence type="predicted"/>
<keyword evidence="2" id="KW-0540">Nuclease</keyword>
<protein>
    <submittedName>
        <fullName evidence="2">COG2852 Very-short-patch-repair endonuclease</fullName>
    </submittedName>
</protein>
<name>A0A6J5MHP6_9CAUD</name>
<feature type="domain" description="DUF559" evidence="1">
    <location>
        <begin position="147"/>
        <end position="240"/>
    </location>
</feature>